<feature type="compositionally biased region" description="Polar residues" evidence="2">
    <location>
        <begin position="390"/>
        <end position="410"/>
    </location>
</feature>
<evidence type="ECO:0000313" key="3">
    <source>
        <dbReference type="EMBL" id="QSZ37075.1"/>
    </source>
</evidence>
<feature type="compositionally biased region" description="Basic and acidic residues" evidence="2">
    <location>
        <begin position="740"/>
        <end position="753"/>
    </location>
</feature>
<feature type="region of interest" description="Disordered" evidence="2">
    <location>
        <begin position="612"/>
        <end position="753"/>
    </location>
</feature>
<gene>
    <name evidence="3" type="ORF">DSL72_009167</name>
</gene>
<feature type="compositionally biased region" description="Low complexity" evidence="2">
    <location>
        <begin position="377"/>
        <end position="389"/>
    </location>
</feature>
<proteinExistence type="predicted"/>
<feature type="region of interest" description="Disordered" evidence="2">
    <location>
        <begin position="316"/>
        <end position="346"/>
    </location>
</feature>
<feature type="compositionally biased region" description="Polar residues" evidence="2">
    <location>
        <begin position="612"/>
        <end position="621"/>
    </location>
</feature>
<name>A0A8A3PQB8_9HELO</name>
<feature type="region of interest" description="Disordered" evidence="2">
    <location>
        <begin position="248"/>
        <end position="293"/>
    </location>
</feature>
<evidence type="ECO:0000313" key="4">
    <source>
        <dbReference type="Proteomes" id="UP000672032"/>
    </source>
</evidence>
<accession>A0A8A3PQB8</accession>
<feature type="region of interest" description="Disordered" evidence="2">
    <location>
        <begin position="180"/>
        <end position="210"/>
    </location>
</feature>
<feature type="compositionally biased region" description="Low complexity" evidence="2">
    <location>
        <begin position="457"/>
        <end position="470"/>
    </location>
</feature>
<organism evidence="3 4">
    <name type="scientific">Monilinia vaccinii-corymbosi</name>
    <dbReference type="NCBI Taxonomy" id="61207"/>
    <lineage>
        <taxon>Eukaryota</taxon>
        <taxon>Fungi</taxon>
        <taxon>Dikarya</taxon>
        <taxon>Ascomycota</taxon>
        <taxon>Pezizomycotina</taxon>
        <taxon>Leotiomycetes</taxon>
        <taxon>Helotiales</taxon>
        <taxon>Sclerotiniaceae</taxon>
        <taxon>Monilinia</taxon>
    </lineage>
</organism>
<feature type="compositionally biased region" description="Basic and acidic residues" evidence="2">
    <location>
        <begin position="198"/>
        <end position="207"/>
    </location>
</feature>
<feature type="coiled-coil region" evidence="1">
    <location>
        <begin position="565"/>
        <end position="592"/>
    </location>
</feature>
<sequence length="753" mass="82944">MKRTSKLSFRIPGRKGSSSKEHAYQAPPPVPKASSGNLSKAEQILGTGTAEIEDWRAPGLRPSRTRISIPETSHSMSDDGVNHDQWDKESGVFGRQPGVGGGVSSYALGQHFGEERFTETSSTTRRLRNEDSTSTLKSHYDRQKLPVAITQQTSASSARDLALRKGLAPVVQRSPTLQIDPMDSWDQAGQGLSNMSENHARTPERKNSMRVGLSSLFHRSERRLSSVSPNSFDSAEQTTSLRNRLVKAASRESLQPHLARTSSPKSRDHRDQVQDQTNGGSTYSSHDHYEKSTRNAHMNSIPESNIPGVFNLFPTISEKSHGQQPDSFDSEKRESYRRLEDLHSRPGEKDAYSWRNVRSNINGDFRSSMISQSTGHSSLGISSAGSISSHNTKTSRQTGGSVFSSADLHQSSVLSLSSDSEEDLSDPEPLKSRDSGPIGKAPSPAESEIIPPAPQHRSSSTKSSIRRSPSLKNSSTKKGAAQSSSFLTIPESTGGLSNWPMPPKITRQNSINSQDSRSASSHRKSSTPSKNSVQQQPTPPLSPKETDAETASILTTSSGRMMQVSRREEALLEALRQKRARMRETKILEEHEAKRGGYDSSPMLAADRISSRFSKASSTDTIRPDTERVPLFLDPPIMKGVKLGYGNEHRSGNGNGDGHEVRNDHRQPSPDLSDFLNFETDDEDTPTNSRGVSRVDIERNHRFEEPHLQRSGIPSQMDPRFSTSLGDGMQRKGNKGKGGPYREEPEYWKSEVL</sequence>
<feature type="compositionally biased region" description="Polar residues" evidence="2">
    <location>
        <begin position="274"/>
        <end position="284"/>
    </location>
</feature>
<feature type="compositionally biased region" description="Basic and acidic residues" evidence="2">
    <location>
        <begin position="647"/>
        <end position="668"/>
    </location>
</feature>
<protein>
    <submittedName>
        <fullName evidence="3">Uncharacterized protein</fullName>
    </submittedName>
</protein>
<feature type="region of interest" description="Disordered" evidence="2">
    <location>
        <begin position="1"/>
        <end position="137"/>
    </location>
</feature>
<feature type="compositionally biased region" description="Polar residues" evidence="2">
    <location>
        <begin position="471"/>
        <end position="496"/>
    </location>
</feature>
<feature type="compositionally biased region" description="Basic and acidic residues" evidence="2">
    <location>
        <begin position="693"/>
        <end position="708"/>
    </location>
</feature>
<feature type="compositionally biased region" description="Basic and acidic residues" evidence="2">
    <location>
        <begin position="76"/>
        <end position="90"/>
    </location>
</feature>
<keyword evidence="4" id="KW-1185">Reference proteome</keyword>
<dbReference type="Proteomes" id="UP000672032">
    <property type="component" value="Chromosome 8"/>
</dbReference>
<evidence type="ECO:0000256" key="1">
    <source>
        <dbReference type="SAM" id="Coils"/>
    </source>
</evidence>
<dbReference type="AlphaFoldDB" id="A0A8A3PQB8"/>
<evidence type="ECO:0000256" key="2">
    <source>
        <dbReference type="SAM" id="MobiDB-lite"/>
    </source>
</evidence>
<keyword evidence="1" id="KW-0175">Coiled coil</keyword>
<feature type="compositionally biased region" description="Basic and acidic residues" evidence="2">
    <location>
        <begin position="329"/>
        <end position="346"/>
    </location>
</feature>
<dbReference type="EMBL" id="CP063412">
    <property type="protein sequence ID" value="QSZ37075.1"/>
    <property type="molecule type" value="Genomic_DNA"/>
</dbReference>
<feature type="region of interest" description="Disordered" evidence="2">
    <location>
        <begin position="368"/>
        <end position="565"/>
    </location>
</feature>
<dbReference type="OrthoDB" id="5244050at2759"/>
<reference evidence="3" key="1">
    <citation type="submission" date="2020-10" db="EMBL/GenBank/DDBJ databases">
        <title>Genome Sequence of Monilinia vaccinii-corymbosi Sheds Light on Mummy Berry Disease Infection of Blueberry and Mating Type.</title>
        <authorList>
            <person name="Yow A.G."/>
            <person name="Zhang Y."/>
            <person name="Bansal K."/>
            <person name="Eacker S.M."/>
            <person name="Sullivan S."/>
            <person name="Liachko I."/>
            <person name="Cubeta M.A."/>
            <person name="Rollins J.A."/>
            <person name="Ashrafi H."/>
        </authorList>
    </citation>
    <scope>NUCLEOTIDE SEQUENCE</scope>
    <source>
        <strain evidence="3">RL-1</strain>
    </source>
</reference>